<dbReference type="InterPro" id="IPR025449">
    <property type="entry name" value="JetB"/>
</dbReference>
<accession>A0A9D0ZYR1</accession>
<protein>
    <submittedName>
        <fullName evidence="1">DUF4194 domain-containing protein</fullName>
    </submittedName>
</protein>
<comment type="caution">
    <text evidence="1">The sequence shown here is derived from an EMBL/GenBank/DDBJ whole genome shotgun (WGS) entry which is preliminary data.</text>
</comment>
<evidence type="ECO:0000313" key="1">
    <source>
        <dbReference type="EMBL" id="HIQ97153.1"/>
    </source>
</evidence>
<reference evidence="1" key="2">
    <citation type="journal article" date="2021" name="PeerJ">
        <title>Extensive microbial diversity within the chicken gut microbiome revealed by metagenomics and culture.</title>
        <authorList>
            <person name="Gilroy R."/>
            <person name="Ravi A."/>
            <person name="Getino M."/>
            <person name="Pursley I."/>
            <person name="Horton D.L."/>
            <person name="Alikhan N.F."/>
            <person name="Baker D."/>
            <person name="Gharbi K."/>
            <person name="Hall N."/>
            <person name="Watson M."/>
            <person name="Adriaenssens E.M."/>
            <person name="Foster-Nyarko E."/>
            <person name="Jarju S."/>
            <person name="Secka A."/>
            <person name="Antonio M."/>
            <person name="Oren A."/>
            <person name="Chaudhuri R.R."/>
            <person name="La Ragione R."/>
            <person name="Hildebrand F."/>
            <person name="Pallen M.J."/>
        </authorList>
    </citation>
    <scope>NUCLEOTIDE SEQUENCE</scope>
    <source>
        <strain evidence="1">ChiSjej3B21-11622</strain>
    </source>
</reference>
<evidence type="ECO:0000313" key="2">
    <source>
        <dbReference type="Proteomes" id="UP000886886"/>
    </source>
</evidence>
<organism evidence="1 2">
    <name type="scientific">Candidatus Limivivens merdigallinarum</name>
    <dbReference type="NCBI Taxonomy" id="2840859"/>
    <lineage>
        <taxon>Bacteria</taxon>
        <taxon>Bacillati</taxon>
        <taxon>Bacillota</taxon>
        <taxon>Clostridia</taxon>
        <taxon>Lachnospirales</taxon>
        <taxon>Lachnospiraceae</taxon>
        <taxon>Lachnospiraceae incertae sedis</taxon>
        <taxon>Candidatus Limivivens</taxon>
    </lineage>
</organism>
<name>A0A9D0ZYR1_9FIRM</name>
<dbReference type="EMBL" id="DVFT01000167">
    <property type="protein sequence ID" value="HIQ97153.1"/>
    <property type="molecule type" value="Genomic_DNA"/>
</dbReference>
<gene>
    <name evidence="1" type="ORF">IAB26_11395</name>
</gene>
<proteinExistence type="predicted"/>
<dbReference type="AlphaFoldDB" id="A0A9D0ZYR1"/>
<dbReference type="Proteomes" id="UP000886886">
    <property type="component" value="Unassembled WGS sequence"/>
</dbReference>
<reference evidence="1" key="1">
    <citation type="submission" date="2020-10" db="EMBL/GenBank/DDBJ databases">
        <authorList>
            <person name="Gilroy R."/>
        </authorList>
    </citation>
    <scope>NUCLEOTIDE SEQUENCE</scope>
    <source>
        <strain evidence="1">ChiSjej3B21-11622</strain>
    </source>
</reference>
<sequence length="202" mass="23506">MITYFEELMQEEQEELRAVIQLLYRQTFLLERKYDKKSRRLVFNKDYRVAERHLPFIREYLDIAGIELKENPQTGLLYIQGENLMGDKLPKLATLYLLVLKIIYDEQMSAASTSSNVYTTLGDLNERLGSFGVLDAQPSYTEKKRALALLKKYQIIEPLDGMEELDFESRLLIYPSVSMVLLGDDARSILNTFGEDRNDDDE</sequence>
<dbReference type="Pfam" id="PF13835">
    <property type="entry name" value="DUF4194"/>
    <property type="match status" value="1"/>
</dbReference>